<name>A0A1N7H9G4_9NOCA</name>
<dbReference type="EMBL" id="FTNT01000013">
    <property type="protein sequence ID" value="SIS21340.1"/>
    <property type="molecule type" value="Genomic_DNA"/>
</dbReference>
<proteinExistence type="predicted"/>
<evidence type="ECO:0000313" key="2">
    <source>
        <dbReference type="EMBL" id="SIS21340.1"/>
    </source>
</evidence>
<gene>
    <name evidence="2" type="ORF">SAMN05445060_3729</name>
</gene>
<evidence type="ECO:0000259" key="1">
    <source>
        <dbReference type="Pfam" id="PF10615"/>
    </source>
</evidence>
<sequence>MHQTAGRPSDAEAIRTACMNVDGATLAAEGPGGPTEPMAVSMVHLFDGQAFVLVPSHLADPHVISAQGVPAVLEIADCAPIALRERVRSLIWLNGVLHLVPGDLERELAIEIAADHPHDGLLDIGHGAAMLRLQISTAVIATSSGAASVPADELTAVGPDPFWEFEAHWLSHLDNDHGDLVGQLARHLPENLRQGRLRPLGIDRYGIRLRVEGGDGDADVRLPFSRPVDDVAGLSRALRALVGCPFLNSLPGAG</sequence>
<dbReference type="SUPFAM" id="SSF50475">
    <property type="entry name" value="FMN-binding split barrel"/>
    <property type="match status" value="1"/>
</dbReference>
<dbReference type="Pfam" id="PF10615">
    <property type="entry name" value="DUF2470"/>
    <property type="match status" value="1"/>
</dbReference>
<organism evidence="2 3">
    <name type="scientific">Williamsia sterculiae</name>
    <dbReference type="NCBI Taxonomy" id="1344003"/>
    <lineage>
        <taxon>Bacteria</taxon>
        <taxon>Bacillati</taxon>
        <taxon>Actinomycetota</taxon>
        <taxon>Actinomycetes</taxon>
        <taxon>Mycobacteriales</taxon>
        <taxon>Nocardiaceae</taxon>
        <taxon>Williamsia</taxon>
    </lineage>
</organism>
<dbReference type="Gene3D" id="3.20.180.10">
    <property type="entry name" value="PNP-oxidase-like"/>
    <property type="match status" value="1"/>
</dbReference>
<dbReference type="Proteomes" id="UP000186218">
    <property type="component" value="Unassembled WGS sequence"/>
</dbReference>
<dbReference type="STRING" id="1344003.SAMN05445060_3729"/>
<dbReference type="AlphaFoldDB" id="A0A1N7H9G4"/>
<keyword evidence="3" id="KW-1185">Reference proteome</keyword>
<feature type="domain" description="DUF2470" evidence="1">
    <location>
        <begin position="167"/>
        <end position="239"/>
    </location>
</feature>
<dbReference type="InterPro" id="IPR037119">
    <property type="entry name" value="Haem_oxidase_HugZ-like_sf"/>
</dbReference>
<dbReference type="InterPro" id="IPR019595">
    <property type="entry name" value="DUF2470"/>
</dbReference>
<reference evidence="2 3" key="1">
    <citation type="submission" date="2017-01" db="EMBL/GenBank/DDBJ databases">
        <authorList>
            <person name="Mah S.A."/>
            <person name="Swanson W.J."/>
            <person name="Moy G.W."/>
            <person name="Vacquier V.D."/>
        </authorList>
    </citation>
    <scope>NUCLEOTIDE SEQUENCE [LARGE SCALE GENOMIC DNA]</scope>
    <source>
        <strain evidence="2 3">CPCC 203464</strain>
    </source>
</reference>
<protein>
    <recommendedName>
        <fullName evidence="1">DUF2470 domain-containing protein</fullName>
    </recommendedName>
</protein>
<dbReference type="OrthoDB" id="3381348at2"/>
<dbReference type="RefSeq" id="WP_076482533.1">
    <property type="nucleotide sequence ID" value="NZ_FTNT01000013.1"/>
</dbReference>
<accession>A0A1N7H9G4</accession>
<evidence type="ECO:0000313" key="3">
    <source>
        <dbReference type="Proteomes" id="UP000186218"/>
    </source>
</evidence>